<reference evidence="2 3" key="1">
    <citation type="submission" date="2018-07" db="EMBL/GenBank/DDBJ databases">
        <title>Complete Genome and Methylome Analysis of Deinococcus wulumuqiensis NEB 479.</title>
        <authorList>
            <person name="Fomenkov A."/>
            <person name="Luyten Y."/>
            <person name="Vincze T."/>
            <person name="Anton B.P."/>
            <person name="Clark T."/>
            <person name="Roberts R.J."/>
            <person name="Morgan R.D."/>
        </authorList>
    </citation>
    <scope>NUCLEOTIDE SEQUENCE [LARGE SCALE GENOMIC DNA]</scope>
    <source>
        <strain evidence="2 3">NEB 479</strain>
        <plasmid evidence="3">Plasmid pdrda</plasmid>
    </source>
</reference>
<dbReference type="SUPFAM" id="SSF52540">
    <property type="entry name" value="P-loop containing nucleoside triphosphate hydrolases"/>
    <property type="match status" value="1"/>
</dbReference>
<dbReference type="InterPro" id="IPR050678">
    <property type="entry name" value="DNA_Partitioning_ATPase"/>
</dbReference>
<dbReference type="PANTHER" id="PTHR13696:SF52">
    <property type="entry name" value="PARA FAMILY PROTEIN CT_582"/>
    <property type="match status" value="1"/>
</dbReference>
<dbReference type="CDD" id="cd02042">
    <property type="entry name" value="ParAB_family"/>
    <property type="match status" value="1"/>
</dbReference>
<name>A0A345IL07_9DEIO</name>
<dbReference type="KEGG" id="dwu:DVJ83_14490"/>
<sequence length="260" mass="27732">MVKAVKTLTVFNHAGGAGKTSLTLNVGYELARGGLRVLLLDLDPQANLTGWLGITGVTRDMTVYPVAVDGRSLPNPVKAFGLDVVPSHVSLAVAEGQMMGRVGAQGRLRRALAEVAGRYDVALIDSPPSLGQLAILAALAADQMIVPVPTRQKGLDALPGLQGALTEYREVRPDLTVALYVPTFYDARRRHDQEVLADLKAHLTPLARPVPQREAVWLDSTAQGEPVSKYAPGTPVHADVRRLAADVAAALDLPYPEESE</sequence>
<organism evidence="2 3">
    <name type="scientific">Deinococcus wulumuqiensis</name>
    <dbReference type="NCBI Taxonomy" id="980427"/>
    <lineage>
        <taxon>Bacteria</taxon>
        <taxon>Thermotogati</taxon>
        <taxon>Deinococcota</taxon>
        <taxon>Deinococci</taxon>
        <taxon>Deinococcales</taxon>
        <taxon>Deinococcaceae</taxon>
        <taxon>Deinococcus</taxon>
    </lineage>
</organism>
<dbReference type="Gene3D" id="3.40.50.300">
    <property type="entry name" value="P-loop containing nucleotide triphosphate hydrolases"/>
    <property type="match status" value="1"/>
</dbReference>
<proteinExistence type="predicted"/>
<dbReference type="InterPro" id="IPR027417">
    <property type="entry name" value="P-loop_NTPase"/>
</dbReference>
<gene>
    <name evidence="2" type="ORF">DVJ83_14490</name>
</gene>
<evidence type="ECO:0000313" key="3">
    <source>
        <dbReference type="Proteomes" id="UP000253744"/>
    </source>
</evidence>
<geneLocation type="plasmid" evidence="3">
    <name>pdrda</name>
</geneLocation>
<feature type="domain" description="AAA" evidence="1">
    <location>
        <begin position="6"/>
        <end position="163"/>
    </location>
</feature>
<protein>
    <submittedName>
        <fullName evidence="2">ParA family protein</fullName>
    </submittedName>
</protein>
<evidence type="ECO:0000259" key="1">
    <source>
        <dbReference type="Pfam" id="PF13614"/>
    </source>
</evidence>
<dbReference type="Pfam" id="PF13614">
    <property type="entry name" value="AAA_31"/>
    <property type="match status" value="1"/>
</dbReference>
<dbReference type="RefSeq" id="WP_114673065.1">
    <property type="nucleotide sequence ID" value="NZ_CP031159.1"/>
</dbReference>
<dbReference type="InterPro" id="IPR025669">
    <property type="entry name" value="AAA_dom"/>
</dbReference>
<dbReference type="EMBL" id="CP031159">
    <property type="protein sequence ID" value="AXH00380.1"/>
    <property type="molecule type" value="Genomic_DNA"/>
</dbReference>
<dbReference type="Proteomes" id="UP000253744">
    <property type="component" value="Plasmid pDrdA"/>
</dbReference>
<accession>A0A345IL07</accession>
<evidence type="ECO:0000313" key="2">
    <source>
        <dbReference type="EMBL" id="AXH00380.1"/>
    </source>
</evidence>
<dbReference type="STRING" id="1288484.GCA_000348665_00507"/>
<dbReference type="AlphaFoldDB" id="A0A345IL07"/>
<dbReference type="PANTHER" id="PTHR13696">
    <property type="entry name" value="P-LOOP CONTAINING NUCLEOSIDE TRIPHOSPHATE HYDROLASE"/>
    <property type="match status" value="1"/>
</dbReference>
<keyword evidence="2" id="KW-0614">Plasmid</keyword>